<evidence type="ECO:0000256" key="1">
    <source>
        <dbReference type="SAM" id="MobiDB-lite"/>
    </source>
</evidence>
<proteinExistence type="predicted"/>
<accession>A0AAN6GM16</accession>
<name>A0AAN6GM16_9BASI</name>
<dbReference type="Pfam" id="PF08555">
    <property type="entry name" value="FAM32A"/>
    <property type="match status" value="1"/>
</dbReference>
<organism evidence="2 3">
    <name type="scientific">Tilletia horrida</name>
    <dbReference type="NCBI Taxonomy" id="155126"/>
    <lineage>
        <taxon>Eukaryota</taxon>
        <taxon>Fungi</taxon>
        <taxon>Dikarya</taxon>
        <taxon>Basidiomycota</taxon>
        <taxon>Ustilaginomycotina</taxon>
        <taxon>Exobasidiomycetes</taxon>
        <taxon>Tilletiales</taxon>
        <taxon>Tilletiaceae</taxon>
        <taxon>Tilletia</taxon>
    </lineage>
</organism>
<feature type="region of interest" description="Disordered" evidence="1">
    <location>
        <begin position="1"/>
        <end position="112"/>
    </location>
</feature>
<evidence type="ECO:0000313" key="2">
    <source>
        <dbReference type="EMBL" id="KAK0543995.1"/>
    </source>
</evidence>
<dbReference type="PANTHER" id="PTHR13282">
    <property type="entry name" value="PROTEIN FAM32A"/>
    <property type="match status" value="1"/>
</dbReference>
<sequence>MGEDAYRFKPGGSLKFKGPSGDKKKKKSKSSTGAKVRDEGVSASHASGSGSSRAVSSSSKAVAGLDDEQDGFASSSLPAAPGKTDAERRFDEIQRKRLSDKIKSEAKKSHKDKVEKFNTYLENLSEHYDIPKVGPG</sequence>
<comment type="caution">
    <text evidence="2">The sequence shown here is derived from an EMBL/GenBank/DDBJ whole genome shotgun (WGS) entry which is preliminary data.</text>
</comment>
<dbReference type="PANTHER" id="PTHR13282:SF6">
    <property type="entry name" value="PROTEIN FAM32A"/>
    <property type="match status" value="1"/>
</dbReference>
<feature type="compositionally biased region" description="Basic and acidic residues" evidence="1">
    <location>
        <begin position="84"/>
        <end position="112"/>
    </location>
</feature>
<dbReference type="Proteomes" id="UP001176517">
    <property type="component" value="Unassembled WGS sequence"/>
</dbReference>
<dbReference type="AlphaFoldDB" id="A0AAN6GM16"/>
<evidence type="ECO:0008006" key="4">
    <source>
        <dbReference type="Google" id="ProtNLM"/>
    </source>
</evidence>
<dbReference type="EMBL" id="JAPDMZ010000310">
    <property type="protein sequence ID" value="KAK0543995.1"/>
    <property type="molecule type" value="Genomic_DNA"/>
</dbReference>
<dbReference type="InterPro" id="IPR013865">
    <property type="entry name" value="FAM32A"/>
</dbReference>
<keyword evidence="3" id="KW-1185">Reference proteome</keyword>
<evidence type="ECO:0000313" key="3">
    <source>
        <dbReference type="Proteomes" id="UP001176517"/>
    </source>
</evidence>
<feature type="compositionally biased region" description="Low complexity" evidence="1">
    <location>
        <begin position="41"/>
        <end position="64"/>
    </location>
</feature>
<gene>
    <name evidence="2" type="ORF">OC846_006216</name>
</gene>
<dbReference type="GO" id="GO:0005730">
    <property type="term" value="C:nucleolus"/>
    <property type="evidence" value="ECO:0007669"/>
    <property type="project" value="TreeGrafter"/>
</dbReference>
<protein>
    <recommendedName>
        <fullName evidence="4">DUF1754-domain-containing protein</fullName>
    </recommendedName>
</protein>
<reference evidence="2" key="1">
    <citation type="journal article" date="2023" name="PhytoFront">
        <title>Draft Genome Resources of Seven Strains of Tilletia horrida, Causal Agent of Kernel Smut of Rice.</title>
        <authorList>
            <person name="Khanal S."/>
            <person name="Antony Babu S."/>
            <person name="Zhou X.G."/>
        </authorList>
    </citation>
    <scope>NUCLEOTIDE SEQUENCE</scope>
    <source>
        <strain evidence="2">TX6</strain>
    </source>
</reference>